<evidence type="ECO:0000256" key="1">
    <source>
        <dbReference type="SAM" id="SignalP"/>
    </source>
</evidence>
<reference evidence="3 5" key="1">
    <citation type="submission" date="2019-07" db="EMBL/GenBank/DDBJ databases">
        <title>Venturia inaequalis Genome Resource.</title>
        <authorList>
            <person name="Lichtner F.J."/>
        </authorList>
    </citation>
    <scope>NUCLEOTIDE SEQUENCE [LARGE SCALE GENOMIC DNA]</scope>
    <source>
        <strain evidence="2 4">120213</strain>
        <strain evidence="3 5">DMI_063113</strain>
    </source>
</reference>
<accession>A0A8H3Z7J1</accession>
<dbReference type="EMBL" id="WNWS01000087">
    <property type="protein sequence ID" value="KAE9981586.1"/>
    <property type="molecule type" value="Genomic_DNA"/>
</dbReference>
<keyword evidence="5" id="KW-1185">Reference proteome</keyword>
<dbReference type="Proteomes" id="UP000490939">
    <property type="component" value="Unassembled WGS sequence"/>
</dbReference>
<dbReference type="OrthoDB" id="10499089at2759"/>
<feature type="chain" id="PRO_5044691136" evidence="1">
    <location>
        <begin position="25"/>
        <end position="311"/>
    </location>
</feature>
<proteinExistence type="predicted"/>
<comment type="caution">
    <text evidence="3">The sequence shown here is derived from an EMBL/GenBank/DDBJ whole genome shotgun (WGS) entry which is preliminary data.</text>
</comment>
<evidence type="ECO:0000313" key="5">
    <source>
        <dbReference type="Proteomes" id="UP000490939"/>
    </source>
</evidence>
<dbReference type="AlphaFoldDB" id="A0A8H3Z7J1"/>
<evidence type="ECO:0000313" key="3">
    <source>
        <dbReference type="EMBL" id="KAE9983397.1"/>
    </source>
</evidence>
<keyword evidence="1" id="KW-0732">Signal</keyword>
<dbReference type="EMBL" id="WNWR01000318">
    <property type="protein sequence ID" value="KAE9983397.1"/>
    <property type="molecule type" value="Genomic_DNA"/>
</dbReference>
<evidence type="ECO:0000313" key="2">
    <source>
        <dbReference type="EMBL" id="KAE9981586.1"/>
    </source>
</evidence>
<name>A0A8H3Z7J1_VENIN</name>
<protein>
    <submittedName>
        <fullName evidence="3">Uncharacterized protein</fullName>
    </submittedName>
</protein>
<evidence type="ECO:0000313" key="4">
    <source>
        <dbReference type="Proteomes" id="UP000447873"/>
    </source>
</evidence>
<organism evidence="3 5">
    <name type="scientific">Venturia inaequalis</name>
    <name type="common">Apple scab fungus</name>
    <dbReference type="NCBI Taxonomy" id="5025"/>
    <lineage>
        <taxon>Eukaryota</taxon>
        <taxon>Fungi</taxon>
        <taxon>Dikarya</taxon>
        <taxon>Ascomycota</taxon>
        <taxon>Pezizomycotina</taxon>
        <taxon>Dothideomycetes</taxon>
        <taxon>Pleosporomycetidae</taxon>
        <taxon>Venturiales</taxon>
        <taxon>Venturiaceae</taxon>
        <taxon>Venturia</taxon>
    </lineage>
</organism>
<dbReference type="Proteomes" id="UP000447873">
    <property type="component" value="Unassembled WGS sequence"/>
</dbReference>
<feature type="signal peptide" evidence="1">
    <location>
        <begin position="1"/>
        <end position="24"/>
    </location>
</feature>
<gene>
    <name evidence="3" type="ORF">EG327_005480</name>
    <name evidence="2" type="ORF">EG328_011525</name>
</gene>
<sequence length="311" mass="33800">MKLTTYLTAVVLTTTTLFSNGALAAGNAVETPCADCELQYWNCWDICAGASTNVNECKPQCDIQICERHPECQNDTCGFNKCLNNSTSDKRGVSSIANYTVKATPTVYNSQPSTSVMTTEVPVVTAASENMVGPPPNPCFECQYLTNICKRRCEEEGSSPEYCNTYCRTDICAAYKICRDQCGFEECTRRRDVKPAGAIASPASTSKDASTLEVISTSKASLTSEATSTFKTEVSQGAVQQTPVIKARGDAIDVAVPVNPCLDCQVLFGSCSNRCRNEEHLDPAYCNGYCQGYVCTEYRICRDECGYTSCL</sequence>